<gene>
    <name evidence="4" type="ORF">UFOPK2754_02378</name>
    <name evidence="5" type="ORF">UFOPK3139_00515</name>
    <name evidence="6" type="ORF">UFOPK3543_00597</name>
    <name evidence="7" type="ORF">UFOPK3967_02705</name>
</gene>
<sequence>MPGSPPLVAVTFDYWNTLCRADPAATLARRKQAWHKVARERSLDVEVEVLDSVLEHVSALHHEGWITNVQFTAEHAIDTATVLLDSVLGEGDADALRDAWFDASRRADVQLTPHCETVVATLAARGVRLGIVCDVGLTPSVLLRGFLESHGVLQHFSHWSFSDEVGVYKPRREIFDHALAGLGSSAAEALHIGDIRRTDVAGARAAGMRAVRYSGVADDDDPTIEDAPLVIDDLRLLLEL</sequence>
<dbReference type="GO" id="GO:0044281">
    <property type="term" value="P:small molecule metabolic process"/>
    <property type="evidence" value="ECO:0007669"/>
    <property type="project" value="UniProtKB-ARBA"/>
</dbReference>
<dbReference type="NCBIfam" id="TIGR01549">
    <property type="entry name" value="HAD-SF-IA-v1"/>
    <property type="match status" value="1"/>
</dbReference>
<keyword evidence="3" id="KW-0460">Magnesium</keyword>
<evidence type="ECO:0000313" key="6">
    <source>
        <dbReference type="EMBL" id="CAB4896143.1"/>
    </source>
</evidence>
<accession>A0A6J6ZBR5</accession>
<dbReference type="EMBL" id="CAFABA010000013">
    <property type="protein sequence ID" value="CAB4818114.1"/>
    <property type="molecule type" value="Genomic_DNA"/>
</dbReference>
<dbReference type="SFLD" id="SFLDG01129">
    <property type="entry name" value="C1.5:_HAD__Beta-PGM__Phosphata"/>
    <property type="match status" value="1"/>
</dbReference>
<dbReference type="InterPro" id="IPR051400">
    <property type="entry name" value="HAD-like_hydrolase"/>
</dbReference>
<evidence type="ECO:0000256" key="3">
    <source>
        <dbReference type="ARBA" id="ARBA00022842"/>
    </source>
</evidence>
<dbReference type="EMBL" id="CAFBOS010000228">
    <property type="protein sequence ID" value="CAB5020052.1"/>
    <property type="molecule type" value="Genomic_DNA"/>
</dbReference>
<keyword evidence="2" id="KW-0378">Hydrolase</keyword>
<dbReference type="EMBL" id="CAFBMH010000013">
    <property type="protein sequence ID" value="CAB4896143.1"/>
    <property type="molecule type" value="Genomic_DNA"/>
</dbReference>
<evidence type="ECO:0000313" key="7">
    <source>
        <dbReference type="EMBL" id="CAB5020052.1"/>
    </source>
</evidence>
<comment type="cofactor">
    <cofactor evidence="1">
        <name>Mg(2+)</name>
        <dbReference type="ChEBI" id="CHEBI:18420"/>
    </cofactor>
</comment>
<dbReference type="SFLD" id="SFLDS00003">
    <property type="entry name" value="Haloacid_Dehalogenase"/>
    <property type="match status" value="1"/>
</dbReference>
<name>A0A6J6ZBR5_9ZZZZ</name>
<dbReference type="SUPFAM" id="SSF56784">
    <property type="entry name" value="HAD-like"/>
    <property type="match status" value="1"/>
</dbReference>
<dbReference type="Pfam" id="PF00702">
    <property type="entry name" value="Hydrolase"/>
    <property type="match status" value="1"/>
</dbReference>
<dbReference type="InterPro" id="IPR006439">
    <property type="entry name" value="HAD-SF_hydro_IA"/>
</dbReference>
<dbReference type="InterPro" id="IPR036412">
    <property type="entry name" value="HAD-like_sf"/>
</dbReference>
<evidence type="ECO:0000256" key="1">
    <source>
        <dbReference type="ARBA" id="ARBA00001946"/>
    </source>
</evidence>
<dbReference type="Gene3D" id="1.10.150.400">
    <property type="match status" value="1"/>
</dbReference>
<organism evidence="5">
    <name type="scientific">freshwater metagenome</name>
    <dbReference type="NCBI Taxonomy" id="449393"/>
    <lineage>
        <taxon>unclassified sequences</taxon>
        <taxon>metagenomes</taxon>
        <taxon>ecological metagenomes</taxon>
    </lineage>
</organism>
<proteinExistence type="predicted"/>
<dbReference type="AlphaFoldDB" id="A0A6J6ZBR5"/>
<dbReference type="GO" id="GO:0016787">
    <property type="term" value="F:hydrolase activity"/>
    <property type="evidence" value="ECO:0007669"/>
    <property type="project" value="UniProtKB-KW"/>
</dbReference>
<dbReference type="InterPro" id="IPR023214">
    <property type="entry name" value="HAD_sf"/>
</dbReference>
<evidence type="ECO:0000256" key="2">
    <source>
        <dbReference type="ARBA" id="ARBA00022801"/>
    </source>
</evidence>
<dbReference type="Gene3D" id="3.40.50.1000">
    <property type="entry name" value="HAD superfamily/HAD-like"/>
    <property type="match status" value="1"/>
</dbReference>
<dbReference type="PANTHER" id="PTHR46470">
    <property type="entry name" value="N-ACYLNEURAMINATE-9-PHOSPHATASE"/>
    <property type="match status" value="1"/>
</dbReference>
<reference evidence="5" key="1">
    <citation type="submission" date="2020-05" db="EMBL/GenBank/DDBJ databases">
        <authorList>
            <person name="Chiriac C."/>
            <person name="Salcher M."/>
            <person name="Ghai R."/>
            <person name="Kavagutti S V."/>
        </authorList>
    </citation>
    <scope>NUCLEOTIDE SEQUENCE</scope>
</reference>
<evidence type="ECO:0000313" key="5">
    <source>
        <dbReference type="EMBL" id="CAB4818114.1"/>
    </source>
</evidence>
<evidence type="ECO:0000313" key="4">
    <source>
        <dbReference type="EMBL" id="CAB4760577.1"/>
    </source>
</evidence>
<protein>
    <submittedName>
        <fullName evidence="5">Unannotated protein</fullName>
    </submittedName>
</protein>
<dbReference type="EMBL" id="CAEZYR010000105">
    <property type="protein sequence ID" value="CAB4760577.1"/>
    <property type="molecule type" value="Genomic_DNA"/>
</dbReference>